<dbReference type="SUPFAM" id="SSF52096">
    <property type="entry name" value="ClpP/crotonase"/>
    <property type="match status" value="1"/>
</dbReference>
<gene>
    <name evidence="4" type="ORF">UFOPK1506_00667</name>
</gene>
<dbReference type="AlphaFoldDB" id="A0A6J6CTK9"/>
<dbReference type="InterPro" id="IPR001753">
    <property type="entry name" value="Enoyl-CoA_hydra/iso"/>
</dbReference>
<comment type="subcellular location">
    <subcellularLocation>
        <location evidence="1">Peroxisome</location>
    </subcellularLocation>
</comment>
<dbReference type="PANTHER" id="PTHR43684">
    <property type="match status" value="1"/>
</dbReference>
<dbReference type="Gene3D" id="3.90.226.10">
    <property type="entry name" value="2-enoyl-CoA Hydratase, Chain A, domain 1"/>
    <property type="match status" value="1"/>
</dbReference>
<dbReference type="EMBL" id="CAEZSV010000108">
    <property type="protein sequence ID" value="CAB4554535.1"/>
    <property type="molecule type" value="Genomic_DNA"/>
</dbReference>
<dbReference type="GO" id="GO:0004165">
    <property type="term" value="F:delta(3)-delta(2)-enoyl-CoA isomerase activity"/>
    <property type="evidence" value="ECO:0007669"/>
    <property type="project" value="UniProtKB-ARBA"/>
</dbReference>
<accession>A0A6J6CTK9</accession>
<keyword evidence="3" id="KW-0413">Isomerase</keyword>
<dbReference type="InterPro" id="IPR051053">
    <property type="entry name" value="ECH/Chromodomain_protein"/>
</dbReference>
<dbReference type="PANTHER" id="PTHR43684:SF1">
    <property type="entry name" value="ENOYL-COA DELTA ISOMERASE 2"/>
    <property type="match status" value="1"/>
</dbReference>
<dbReference type="GO" id="GO:0005777">
    <property type="term" value="C:peroxisome"/>
    <property type="evidence" value="ECO:0007669"/>
    <property type="project" value="UniProtKB-SubCell"/>
</dbReference>
<evidence type="ECO:0000256" key="3">
    <source>
        <dbReference type="ARBA" id="ARBA00023235"/>
    </source>
</evidence>
<evidence type="ECO:0000256" key="2">
    <source>
        <dbReference type="ARBA" id="ARBA00023140"/>
    </source>
</evidence>
<proteinExistence type="predicted"/>
<dbReference type="InterPro" id="IPR029045">
    <property type="entry name" value="ClpP/crotonase-like_dom_sf"/>
</dbReference>
<protein>
    <submittedName>
        <fullName evidence="4">Unannotated protein</fullName>
    </submittedName>
</protein>
<evidence type="ECO:0000256" key="1">
    <source>
        <dbReference type="ARBA" id="ARBA00004275"/>
    </source>
</evidence>
<dbReference type="Pfam" id="PF00378">
    <property type="entry name" value="ECH_1"/>
    <property type="match status" value="1"/>
</dbReference>
<organism evidence="4">
    <name type="scientific">freshwater metagenome</name>
    <dbReference type="NCBI Taxonomy" id="449393"/>
    <lineage>
        <taxon>unclassified sequences</taxon>
        <taxon>metagenomes</taxon>
        <taxon>ecological metagenomes</taxon>
    </lineage>
</organism>
<evidence type="ECO:0000313" key="4">
    <source>
        <dbReference type="EMBL" id="CAB4554535.1"/>
    </source>
</evidence>
<name>A0A6J6CTK9_9ZZZZ</name>
<reference evidence="4" key="1">
    <citation type="submission" date="2020-05" db="EMBL/GenBank/DDBJ databases">
        <authorList>
            <person name="Chiriac C."/>
            <person name="Salcher M."/>
            <person name="Ghai R."/>
            <person name="Kavagutti S V."/>
        </authorList>
    </citation>
    <scope>NUCLEOTIDE SEQUENCE</scope>
</reference>
<dbReference type="CDD" id="cd06558">
    <property type="entry name" value="crotonase-like"/>
    <property type="match status" value="1"/>
</dbReference>
<sequence>MSDQDIVVSKDQGVLALGFNRPAKKNALTREMYAALAREISAANVDEEIGAVLVYGEGNDFTSGNDVNDFLEHPPSGDDSPVWHFLTAIREFSKPLVAAVTGRAVGVGTTMLFHCDYVIAGESSRFSMPFVNLGLVPEAGSSYLLPLIAGHHRAAELFMFGEPCSAQRGYEAGFVNEVVEDEHVAMRAGERAKQLADQPRTAMRETKRLLRQAHQPQLIAVMEEEARLFSAALESDETREAFMNFLMKKGK</sequence>
<keyword evidence="2" id="KW-0576">Peroxisome</keyword>